<protein>
    <recommendedName>
        <fullName evidence="3">palmitoyl-protein hydrolase</fullName>
        <ecNumber evidence="3">3.1.2.22</ecNumber>
    </recommendedName>
    <alternativeName>
        <fullName evidence="8">Palmitoyl-protein hydrolase</fullName>
    </alternativeName>
</protein>
<dbReference type="GO" id="GO:0006631">
    <property type="term" value="P:fatty acid metabolic process"/>
    <property type="evidence" value="ECO:0007669"/>
    <property type="project" value="UniProtKB-KW"/>
</dbReference>
<comment type="catalytic activity">
    <reaction evidence="9">
        <text>S-hexadecanoyl-L-cysteinyl-[protein] + H2O = L-cysteinyl-[protein] + hexadecanoate + H(+)</text>
        <dbReference type="Rhea" id="RHEA:19233"/>
        <dbReference type="Rhea" id="RHEA-COMP:10131"/>
        <dbReference type="Rhea" id="RHEA-COMP:11032"/>
        <dbReference type="ChEBI" id="CHEBI:7896"/>
        <dbReference type="ChEBI" id="CHEBI:15377"/>
        <dbReference type="ChEBI" id="CHEBI:15378"/>
        <dbReference type="ChEBI" id="CHEBI:29950"/>
        <dbReference type="ChEBI" id="CHEBI:74151"/>
        <dbReference type="EC" id="3.1.2.22"/>
    </reaction>
</comment>
<name>A0A6F9DKR8_9ASCI</name>
<dbReference type="InterPro" id="IPR050565">
    <property type="entry name" value="LYPA1-2/EST-like"/>
</dbReference>
<keyword evidence="11" id="KW-0472">Membrane</keyword>
<feature type="domain" description="Phospholipase/carboxylesterase/thioesterase" evidence="12">
    <location>
        <begin position="56"/>
        <end position="272"/>
    </location>
</feature>
<evidence type="ECO:0000256" key="9">
    <source>
        <dbReference type="ARBA" id="ARBA00047337"/>
    </source>
</evidence>
<dbReference type="EC" id="3.1.2.22" evidence="3"/>
<dbReference type="PANTHER" id="PTHR10655">
    <property type="entry name" value="LYSOPHOSPHOLIPASE-RELATED"/>
    <property type="match status" value="1"/>
</dbReference>
<keyword evidence="11" id="KW-1133">Transmembrane helix</keyword>
<dbReference type="AlphaFoldDB" id="A0A6F9DKR8"/>
<evidence type="ECO:0000256" key="8">
    <source>
        <dbReference type="ARBA" id="ARBA00031195"/>
    </source>
</evidence>
<comment type="subcellular location">
    <subcellularLocation>
        <location evidence="1">Cytoplasm</location>
    </subcellularLocation>
</comment>
<evidence type="ECO:0000256" key="2">
    <source>
        <dbReference type="ARBA" id="ARBA00006499"/>
    </source>
</evidence>
<evidence type="ECO:0000256" key="7">
    <source>
        <dbReference type="ARBA" id="ARBA00023098"/>
    </source>
</evidence>
<keyword evidence="11" id="KW-0812">Transmembrane</keyword>
<proteinExistence type="evidence at transcript level"/>
<evidence type="ECO:0000256" key="1">
    <source>
        <dbReference type="ARBA" id="ARBA00004496"/>
    </source>
</evidence>
<dbReference type="GO" id="GO:0005737">
    <property type="term" value="C:cytoplasm"/>
    <property type="evidence" value="ECO:0007669"/>
    <property type="project" value="UniProtKB-SubCell"/>
</dbReference>
<accession>A0A6F9DKR8</accession>
<keyword evidence="5" id="KW-0378">Hydrolase</keyword>
<dbReference type="InterPro" id="IPR003140">
    <property type="entry name" value="PLipase/COase/thioEstase"/>
</dbReference>
<evidence type="ECO:0000256" key="5">
    <source>
        <dbReference type="ARBA" id="ARBA00022801"/>
    </source>
</evidence>
<comment type="catalytic activity">
    <reaction evidence="10">
        <text>1-hexadecanoyl-sn-glycero-3-phosphocholine + H2O = sn-glycerol 3-phosphocholine + hexadecanoate + H(+)</text>
        <dbReference type="Rhea" id="RHEA:40435"/>
        <dbReference type="ChEBI" id="CHEBI:7896"/>
        <dbReference type="ChEBI" id="CHEBI:15377"/>
        <dbReference type="ChEBI" id="CHEBI:15378"/>
        <dbReference type="ChEBI" id="CHEBI:16870"/>
        <dbReference type="ChEBI" id="CHEBI:72998"/>
    </reaction>
    <physiologicalReaction direction="left-to-right" evidence="10">
        <dbReference type="Rhea" id="RHEA:40436"/>
    </physiologicalReaction>
</comment>
<dbReference type="FunFam" id="3.40.50.1820:FF:000010">
    <property type="entry name" value="Acyl-protein thioesterase 2"/>
    <property type="match status" value="1"/>
</dbReference>
<feature type="transmembrane region" description="Helical" evidence="11">
    <location>
        <begin position="9"/>
        <end position="29"/>
    </location>
</feature>
<evidence type="ECO:0000313" key="13">
    <source>
        <dbReference type="EMBL" id="CAB3263576.1"/>
    </source>
</evidence>
<dbReference type="GO" id="GO:0052689">
    <property type="term" value="F:carboxylic ester hydrolase activity"/>
    <property type="evidence" value="ECO:0007669"/>
    <property type="project" value="TreeGrafter"/>
</dbReference>
<evidence type="ECO:0000256" key="3">
    <source>
        <dbReference type="ARBA" id="ARBA00012423"/>
    </source>
</evidence>
<reference evidence="13" key="1">
    <citation type="submission" date="2020-04" db="EMBL/GenBank/DDBJ databases">
        <authorList>
            <person name="Neveu A P."/>
        </authorList>
    </citation>
    <scope>NUCLEOTIDE SEQUENCE</scope>
    <source>
        <tissue evidence="13">Whole embryo</tissue>
    </source>
</reference>
<keyword evidence="7" id="KW-0443">Lipid metabolism</keyword>
<keyword evidence="4" id="KW-0963">Cytoplasm</keyword>
<sequence>MVFDFCRKNLARSIVIVVIVALLAIYAYFKGYRTINQFESKSSQGKKEMSVTKEFFLLAPTAKATATVIFLHGLGDTGSGWSLAFNEFKQKHIRYIFPNAPSIPVTLNHGMVMPAWYDLVAINPRGPEDENGIKKSADKLRELIRKETTDHQIPSNRIVIGGFSMGGALALYTALTHPEQLGGVIALSSYLPLNEQFKTGKVSLQNQKCNIFQGHGDMDPMVAPDFGKATHQILKAGRSSLGASTELKMYPNCGHSSCDDELDDVKNIINKWLPEI</sequence>
<dbReference type="Gene3D" id="3.40.50.1820">
    <property type="entry name" value="alpha/beta hydrolase"/>
    <property type="match status" value="1"/>
</dbReference>
<keyword evidence="6" id="KW-0276">Fatty acid metabolism</keyword>
<dbReference type="PANTHER" id="PTHR10655:SF68">
    <property type="entry name" value="PALMITOYL-PROTEIN HYDROLASE"/>
    <property type="match status" value="1"/>
</dbReference>
<evidence type="ECO:0000256" key="10">
    <source>
        <dbReference type="ARBA" id="ARBA00048656"/>
    </source>
</evidence>
<evidence type="ECO:0000259" key="12">
    <source>
        <dbReference type="Pfam" id="PF02230"/>
    </source>
</evidence>
<dbReference type="EMBL" id="LR787714">
    <property type="protein sequence ID" value="CAB3263576.1"/>
    <property type="molecule type" value="mRNA"/>
</dbReference>
<dbReference type="GO" id="GO:0008474">
    <property type="term" value="F:palmitoyl-(protein) hydrolase activity"/>
    <property type="evidence" value="ECO:0007669"/>
    <property type="project" value="UniProtKB-EC"/>
</dbReference>
<dbReference type="InterPro" id="IPR029058">
    <property type="entry name" value="AB_hydrolase_fold"/>
</dbReference>
<evidence type="ECO:0000256" key="4">
    <source>
        <dbReference type="ARBA" id="ARBA00022490"/>
    </source>
</evidence>
<gene>
    <name evidence="13" type="primary">Lypla1</name>
</gene>
<dbReference type="SUPFAM" id="SSF53474">
    <property type="entry name" value="alpha/beta-Hydrolases"/>
    <property type="match status" value="1"/>
</dbReference>
<dbReference type="Pfam" id="PF02230">
    <property type="entry name" value="Abhydrolase_2"/>
    <property type="match status" value="1"/>
</dbReference>
<organism evidence="13">
    <name type="scientific">Phallusia mammillata</name>
    <dbReference type="NCBI Taxonomy" id="59560"/>
    <lineage>
        <taxon>Eukaryota</taxon>
        <taxon>Metazoa</taxon>
        <taxon>Chordata</taxon>
        <taxon>Tunicata</taxon>
        <taxon>Ascidiacea</taxon>
        <taxon>Phlebobranchia</taxon>
        <taxon>Ascidiidae</taxon>
        <taxon>Phallusia</taxon>
    </lineage>
</organism>
<evidence type="ECO:0000256" key="6">
    <source>
        <dbReference type="ARBA" id="ARBA00022832"/>
    </source>
</evidence>
<comment type="similarity">
    <text evidence="2">Belongs to the AB hydrolase superfamily. AB hydrolase 2 family.</text>
</comment>
<evidence type="ECO:0000256" key="11">
    <source>
        <dbReference type="SAM" id="Phobius"/>
    </source>
</evidence>